<evidence type="ECO:0000256" key="1">
    <source>
        <dbReference type="ARBA" id="ARBA00022723"/>
    </source>
</evidence>
<dbReference type="AlphaFoldDB" id="A0A0D7AWD3"/>
<feature type="region of interest" description="Disordered" evidence="6">
    <location>
        <begin position="182"/>
        <end position="223"/>
    </location>
</feature>
<feature type="compositionally biased region" description="Basic and acidic residues" evidence="6">
    <location>
        <begin position="785"/>
        <end position="798"/>
    </location>
</feature>
<gene>
    <name evidence="8" type="ORF">CYLTODRAFT_495178</name>
</gene>
<evidence type="ECO:0000313" key="9">
    <source>
        <dbReference type="Proteomes" id="UP000054007"/>
    </source>
</evidence>
<feature type="coiled-coil region" evidence="5">
    <location>
        <begin position="294"/>
        <end position="321"/>
    </location>
</feature>
<dbReference type="SUPFAM" id="SSF57850">
    <property type="entry name" value="RING/U-box"/>
    <property type="match status" value="1"/>
</dbReference>
<dbReference type="Proteomes" id="UP000054007">
    <property type="component" value="Unassembled WGS sequence"/>
</dbReference>
<feature type="compositionally biased region" description="Polar residues" evidence="6">
    <location>
        <begin position="57"/>
        <end position="81"/>
    </location>
</feature>
<feature type="domain" description="RING-type" evidence="7">
    <location>
        <begin position="417"/>
        <end position="458"/>
    </location>
</feature>
<feature type="region of interest" description="Disordered" evidence="6">
    <location>
        <begin position="31"/>
        <end position="81"/>
    </location>
</feature>
<keyword evidence="5" id="KW-0175">Coiled coil</keyword>
<dbReference type="CDD" id="cd16454">
    <property type="entry name" value="RING-H2_PA-TM-RING"/>
    <property type="match status" value="1"/>
</dbReference>
<dbReference type="SMART" id="SM00184">
    <property type="entry name" value="RING"/>
    <property type="match status" value="1"/>
</dbReference>
<dbReference type="Pfam" id="PF13639">
    <property type="entry name" value="zf-RING_2"/>
    <property type="match status" value="1"/>
</dbReference>
<dbReference type="GO" id="GO:0016567">
    <property type="term" value="P:protein ubiquitination"/>
    <property type="evidence" value="ECO:0007669"/>
    <property type="project" value="TreeGrafter"/>
</dbReference>
<dbReference type="PROSITE" id="PS50089">
    <property type="entry name" value="ZF_RING_2"/>
    <property type="match status" value="1"/>
</dbReference>
<keyword evidence="3" id="KW-0862">Zinc</keyword>
<feature type="region of interest" description="Disordered" evidence="6">
    <location>
        <begin position="480"/>
        <end position="572"/>
    </location>
</feature>
<protein>
    <recommendedName>
        <fullName evidence="7">RING-type domain-containing protein</fullName>
    </recommendedName>
</protein>
<keyword evidence="9" id="KW-1185">Reference proteome</keyword>
<evidence type="ECO:0000256" key="2">
    <source>
        <dbReference type="ARBA" id="ARBA00022771"/>
    </source>
</evidence>
<dbReference type="OrthoDB" id="8062037at2759"/>
<reference evidence="8 9" key="1">
    <citation type="journal article" date="2015" name="Fungal Genet. Biol.">
        <title>Evolution of novel wood decay mechanisms in Agaricales revealed by the genome sequences of Fistulina hepatica and Cylindrobasidium torrendii.</title>
        <authorList>
            <person name="Floudas D."/>
            <person name="Held B.W."/>
            <person name="Riley R."/>
            <person name="Nagy L.G."/>
            <person name="Koehler G."/>
            <person name="Ransdell A.S."/>
            <person name="Younus H."/>
            <person name="Chow J."/>
            <person name="Chiniquy J."/>
            <person name="Lipzen A."/>
            <person name="Tritt A."/>
            <person name="Sun H."/>
            <person name="Haridas S."/>
            <person name="LaButti K."/>
            <person name="Ohm R.A."/>
            <person name="Kues U."/>
            <person name="Blanchette R.A."/>
            <person name="Grigoriev I.V."/>
            <person name="Minto R.E."/>
            <person name="Hibbett D.S."/>
        </authorList>
    </citation>
    <scope>NUCLEOTIDE SEQUENCE [LARGE SCALE GENOMIC DNA]</scope>
    <source>
        <strain evidence="8 9">FP15055 ss-10</strain>
    </source>
</reference>
<evidence type="ECO:0000313" key="8">
    <source>
        <dbReference type="EMBL" id="KIY61601.1"/>
    </source>
</evidence>
<dbReference type="GO" id="GO:0008270">
    <property type="term" value="F:zinc ion binding"/>
    <property type="evidence" value="ECO:0007669"/>
    <property type="project" value="UniProtKB-KW"/>
</dbReference>
<feature type="compositionally biased region" description="Polar residues" evidence="6">
    <location>
        <begin position="693"/>
        <end position="707"/>
    </location>
</feature>
<dbReference type="Gene3D" id="3.30.40.10">
    <property type="entry name" value="Zinc/RING finger domain, C3HC4 (zinc finger)"/>
    <property type="match status" value="1"/>
</dbReference>
<dbReference type="PANTHER" id="PTHR45969:SF69">
    <property type="entry name" value="FINGER DOMAIN PROTEIN, PUTATIVE (AFU_ORTHOLOGUE AFUA_3G12190)-RELATED"/>
    <property type="match status" value="1"/>
</dbReference>
<evidence type="ECO:0000256" key="6">
    <source>
        <dbReference type="SAM" id="MobiDB-lite"/>
    </source>
</evidence>
<feature type="region of interest" description="Disordered" evidence="6">
    <location>
        <begin position="685"/>
        <end position="730"/>
    </location>
</feature>
<feature type="region of interest" description="Disordered" evidence="6">
    <location>
        <begin position="587"/>
        <end position="665"/>
    </location>
</feature>
<feature type="compositionally biased region" description="Basic and acidic residues" evidence="6">
    <location>
        <begin position="640"/>
        <end position="655"/>
    </location>
</feature>
<dbReference type="STRING" id="1314674.A0A0D7AWD3"/>
<accession>A0A0D7AWD3</accession>
<feature type="compositionally biased region" description="Polar residues" evidence="6">
    <location>
        <begin position="592"/>
        <end position="617"/>
    </location>
</feature>
<name>A0A0D7AWD3_9AGAR</name>
<organism evidence="8 9">
    <name type="scientific">Cylindrobasidium torrendii FP15055 ss-10</name>
    <dbReference type="NCBI Taxonomy" id="1314674"/>
    <lineage>
        <taxon>Eukaryota</taxon>
        <taxon>Fungi</taxon>
        <taxon>Dikarya</taxon>
        <taxon>Basidiomycota</taxon>
        <taxon>Agaricomycotina</taxon>
        <taxon>Agaricomycetes</taxon>
        <taxon>Agaricomycetidae</taxon>
        <taxon>Agaricales</taxon>
        <taxon>Marasmiineae</taxon>
        <taxon>Physalacriaceae</taxon>
        <taxon>Cylindrobasidium</taxon>
    </lineage>
</organism>
<sequence>MESDSEYSTNDSYRSLVAQKRSLDEIVLTLDDLSDENGEQDLATDGRNKRVRVGGAETSSNAAGPSNRDVSPNGTNYQDTQSLSQNTLPLQDIHDSTPSDSRPFNVQIEDIFYHHDGTDSPTTVENMLALPNSPEGIHASAAPLPADAGLRNSIFSESYPATQTLRDADTQSTLEFRPSFADFNHEVPPLPRARPGTSDRADPSALFPTSLRASEHPNSSTRAVSLDIGTIPTRNLPVPHEHPPHVWRQMWPQAPRVRGPSVPQPIPPMDVPPLPHFPPANLDDYAPGAFRNALLFMRERAQRAQQEYEEYEEAEAMFERGYRVEQRLAQRARARQQLAAGLGSLAVGPDGIPQRTVPMVFPDELRFSVPRSSQQPAPADAVKDLKTMTRRKMLKMKEEEGGQEDGSQPREVDEESCPICLDEYTSDTLVTRLSCSHWLHKPCLDSWLERADTCPLCRNPVAPRQTQVFPSIGYPRLGRVLPDTPRTISDNIRARRTGNPSTSTSTEPDTSRRLHEPQMFTMGQDVAAPRRRADLHFPNRPRLQPRVSTPRTEQPTPTESLEDNSDPQQVEERMVQQAILASLADVRPVSQAGGSSTTAGPSQLRPSTSRAGVSSQGYAGRPPSRPQTRMNAFHSALDYPTEHGDSYRPPNEDRGASVSSRGPSDSWPAWTFAMDCLTRASDARLSSRAMGMPSQTSPQALQEQPTQRPAGMGMVSRRPRPRPPRNEDFPVVENDMQDLYVGGQEIGSGMNTTRRTSGEYMGDNRFPRLIDIYTLSINDLERMQQRAEQTVHRPERSTVRRPTQHPGQLGRLVEDDPTDSDLPVHLSLPQNRPLADIRRAGQSTDPQRQAGVPQPAPDAHQEYMEWFAEDENDDHWPE</sequence>
<dbReference type="InterPro" id="IPR001841">
    <property type="entry name" value="Znf_RING"/>
</dbReference>
<evidence type="ECO:0000256" key="5">
    <source>
        <dbReference type="SAM" id="Coils"/>
    </source>
</evidence>
<dbReference type="GO" id="GO:0061630">
    <property type="term" value="F:ubiquitin protein ligase activity"/>
    <property type="evidence" value="ECO:0007669"/>
    <property type="project" value="TreeGrafter"/>
</dbReference>
<evidence type="ECO:0000256" key="3">
    <source>
        <dbReference type="ARBA" id="ARBA00022833"/>
    </source>
</evidence>
<keyword evidence="2 4" id="KW-0863">Zinc-finger</keyword>
<feature type="region of interest" description="Disordered" evidence="6">
    <location>
        <begin position="785"/>
        <end position="878"/>
    </location>
</feature>
<dbReference type="EMBL" id="KN880909">
    <property type="protein sequence ID" value="KIY61601.1"/>
    <property type="molecule type" value="Genomic_DNA"/>
</dbReference>
<proteinExistence type="predicted"/>
<evidence type="ECO:0000256" key="4">
    <source>
        <dbReference type="PROSITE-ProRule" id="PRU00175"/>
    </source>
</evidence>
<dbReference type="InterPro" id="IPR013083">
    <property type="entry name" value="Znf_RING/FYVE/PHD"/>
</dbReference>
<dbReference type="PANTHER" id="PTHR45969">
    <property type="entry name" value="RING ZINC FINGER PROTEIN-RELATED"/>
    <property type="match status" value="1"/>
</dbReference>
<feature type="compositionally biased region" description="Polar residues" evidence="6">
    <location>
        <begin position="546"/>
        <end position="559"/>
    </location>
</feature>
<evidence type="ECO:0000259" key="7">
    <source>
        <dbReference type="PROSITE" id="PS50089"/>
    </source>
</evidence>
<feature type="compositionally biased region" description="Acidic residues" evidence="6">
    <location>
        <begin position="867"/>
        <end position="878"/>
    </location>
</feature>
<keyword evidence="1" id="KW-0479">Metal-binding</keyword>